<dbReference type="Pfam" id="PF19715">
    <property type="entry name" value="DUF6210"/>
    <property type="match status" value="1"/>
</dbReference>
<dbReference type="AlphaFoldDB" id="A0A7W3LJ63"/>
<dbReference type="Proteomes" id="UP000572680">
    <property type="component" value="Unassembled WGS sequence"/>
</dbReference>
<dbReference type="EMBL" id="JACJIA010000001">
    <property type="protein sequence ID" value="MBA8949040.1"/>
    <property type="molecule type" value="Genomic_DNA"/>
</dbReference>
<dbReference type="RefSeq" id="WP_182841558.1">
    <property type="nucleotide sequence ID" value="NZ_BAAALP010000008.1"/>
</dbReference>
<keyword evidence="2" id="KW-1185">Reference proteome</keyword>
<reference evidence="1 2" key="1">
    <citation type="submission" date="2020-08" db="EMBL/GenBank/DDBJ databases">
        <title>Genomic Encyclopedia of Type Strains, Phase IV (KMG-IV): sequencing the most valuable type-strain genomes for metagenomic binning, comparative biology and taxonomic classification.</title>
        <authorList>
            <person name="Goeker M."/>
        </authorList>
    </citation>
    <scope>NUCLEOTIDE SEQUENCE [LARGE SCALE GENOMIC DNA]</scope>
    <source>
        <strain evidence="1 2">DSM 44197</strain>
    </source>
</reference>
<evidence type="ECO:0000313" key="2">
    <source>
        <dbReference type="Proteomes" id="UP000572680"/>
    </source>
</evidence>
<dbReference type="InterPro" id="IPR046182">
    <property type="entry name" value="DUF6210"/>
</dbReference>
<accession>A0A7W3LJ63</accession>
<proteinExistence type="predicted"/>
<gene>
    <name evidence="1" type="ORF">HNR61_000638</name>
</gene>
<protein>
    <submittedName>
        <fullName evidence="1">Uncharacterized protein</fullName>
    </submittedName>
</protein>
<name>A0A7W3LJ63_ACTNM</name>
<organism evidence="1 2">
    <name type="scientific">Actinomadura namibiensis</name>
    <dbReference type="NCBI Taxonomy" id="182080"/>
    <lineage>
        <taxon>Bacteria</taxon>
        <taxon>Bacillati</taxon>
        <taxon>Actinomycetota</taxon>
        <taxon>Actinomycetes</taxon>
        <taxon>Streptosporangiales</taxon>
        <taxon>Thermomonosporaceae</taxon>
        <taxon>Actinomadura</taxon>
    </lineage>
</organism>
<evidence type="ECO:0000313" key="1">
    <source>
        <dbReference type="EMBL" id="MBA8949040.1"/>
    </source>
</evidence>
<sequence>MRRYVFLDADGTIEEDGWFGAVIEAPTGVVYVQQYGGTACLQGRAEGYYVPLGAWDPATGRDALRELREIFERDLKGTGLPGAPAGDLLTRIESAVEATVFWPSTPAANADSTRAHLRLDGSRLADLDEAWIPIVTPDGPGVLLWCNSD</sequence>
<comment type="caution">
    <text evidence="1">The sequence shown here is derived from an EMBL/GenBank/DDBJ whole genome shotgun (WGS) entry which is preliminary data.</text>
</comment>